<keyword evidence="1 3" id="KW-0145">Chemotaxis</keyword>
<organism evidence="4 5">
    <name type="scientific">Treponema berlinense</name>
    <dbReference type="NCBI Taxonomy" id="225004"/>
    <lineage>
        <taxon>Bacteria</taxon>
        <taxon>Pseudomonadati</taxon>
        <taxon>Spirochaetota</taxon>
        <taxon>Spirochaetia</taxon>
        <taxon>Spirochaetales</taxon>
        <taxon>Treponemataceae</taxon>
        <taxon>Treponema</taxon>
    </lineage>
</organism>
<dbReference type="PANTHER" id="PTHR35147">
    <property type="entry name" value="CHEMORECEPTOR GLUTAMINE DEAMIDASE CHED-RELATED"/>
    <property type="match status" value="1"/>
</dbReference>
<dbReference type="STRING" id="225004.SAMN02745152_01074"/>
<keyword evidence="5" id="KW-1185">Reference proteome</keyword>
<evidence type="ECO:0000256" key="3">
    <source>
        <dbReference type="HAMAP-Rule" id="MF_01440"/>
    </source>
</evidence>
<dbReference type="Pfam" id="PF03975">
    <property type="entry name" value="CheD"/>
    <property type="match status" value="1"/>
</dbReference>
<gene>
    <name evidence="3" type="primary">cheD</name>
    <name evidence="4" type="ORF">SAMN02745152_01074</name>
</gene>
<dbReference type="OrthoDB" id="9807202at2"/>
<evidence type="ECO:0000313" key="4">
    <source>
        <dbReference type="EMBL" id="SJZ73335.1"/>
    </source>
</evidence>
<dbReference type="EMBL" id="FUXC01000005">
    <property type="protein sequence ID" value="SJZ73335.1"/>
    <property type="molecule type" value="Genomic_DNA"/>
</dbReference>
<sequence>MNRYFDLHFNRNIVTLYPGEYWSSAGPEMISTVLGSCVSIALFDPIAKVGGMNHFMLARDTNLDIDGSQDRLLGRFGEYAVEMLVADMEKKGASLKRCFAKVFGGGNIFNSSEPQSGRALVGAANIDFAFEYLKSHNVEIKSSDTGGNLPRKIFFDPVNAKVFLKHIDSHNPDDENFIKSKEQKYLEYLAELNHLAKGL</sequence>
<dbReference type="AlphaFoldDB" id="A0A1T4N2U8"/>
<dbReference type="InterPro" id="IPR038592">
    <property type="entry name" value="CheD-like_sf"/>
</dbReference>
<dbReference type="EC" id="3.5.1.44" evidence="3"/>
<protein>
    <recommendedName>
        <fullName evidence="3">Probable chemoreceptor glutamine deamidase CheD</fullName>
        <ecNumber evidence="3">3.5.1.44</ecNumber>
    </recommendedName>
</protein>
<proteinExistence type="inferred from homology"/>
<dbReference type="SUPFAM" id="SSF64438">
    <property type="entry name" value="CNF1/YfiH-like putative cysteine hydrolases"/>
    <property type="match status" value="1"/>
</dbReference>
<comment type="similarity">
    <text evidence="3">Belongs to the CheD family.</text>
</comment>
<dbReference type="InterPro" id="IPR011324">
    <property type="entry name" value="Cytotoxic_necrot_fac-like_cat"/>
</dbReference>
<reference evidence="4 5" key="1">
    <citation type="submission" date="2017-02" db="EMBL/GenBank/DDBJ databases">
        <authorList>
            <person name="Peterson S.W."/>
        </authorList>
    </citation>
    <scope>NUCLEOTIDE SEQUENCE [LARGE SCALE GENOMIC DNA]</scope>
    <source>
        <strain evidence="4 5">ATCC BAA-909</strain>
    </source>
</reference>
<name>A0A1T4N2U8_9SPIR</name>
<dbReference type="Gene3D" id="3.30.1330.200">
    <property type="match status" value="1"/>
</dbReference>
<dbReference type="GO" id="GO:0006935">
    <property type="term" value="P:chemotaxis"/>
    <property type="evidence" value="ECO:0007669"/>
    <property type="project" value="UniProtKB-UniRule"/>
</dbReference>
<dbReference type="InterPro" id="IPR005659">
    <property type="entry name" value="Chemorcpt_Glu_NH3ase_CheD"/>
</dbReference>
<dbReference type="PANTHER" id="PTHR35147:SF3">
    <property type="entry name" value="CHEMORECEPTOR GLUTAMINE DEAMIDASE CHED 1-RELATED"/>
    <property type="match status" value="1"/>
</dbReference>
<dbReference type="HAMAP" id="MF_01440">
    <property type="entry name" value="CheD"/>
    <property type="match status" value="1"/>
</dbReference>
<dbReference type="GeneID" id="303367325"/>
<evidence type="ECO:0000256" key="1">
    <source>
        <dbReference type="ARBA" id="ARBA00022500"/>
    </source>
</evidence>
<dbReference type="GO" id="GO:0050568">
    <property type="term" value="F:protein-glutamine glutaminase activity"/>
    <property type="evidence" value="ECO:0007669"/>
    <property type="project" value="UniProtKB-UniRule"/>
</dbReference>
<comment type="catalytic activity">
    <reaction evidence="3">
        <text>L-glutaminyl-[protein] + H2O = L-glutamyl-[protein] + NH4(+)</text>
        <dbReference type="Rhea" id="RHEA:16441"/>
        <dbReference type="Rhea" id="RHEA-COMP:10207"/>
        <dbReference type="Rhea" id="RHEA-COMP:10208"/>
        <dbReference type="ChEBI" id="CHEBI:15377"/>
        <dbReference type="ChEBI" id="CHEBI:28938"/>
        <dbReference type="ChEBI" id="CHEBI:29973"/>
        <dbReference type="ChEBI" id="CHEBI:30011"/>
        <dbReference type="EC" id="3.5.1.44"/>
    </reaction>
</comment>
<accession>A0A1T4N2U8</accession>
<evidence type="ECO:0000313" key="5">
    <source>
        <dbReference type="Proteomes" id="UP000190395"/>
    </source>
</evidence>
<keyword evidence="2 3" id="KW-0378">Hydrolase</keyword>
<dbReference type="RefSeq" id="WP_078930830.1">
    <property type="nucleotide sequence ID" value="NZ_FUXC01000005.1"/>
</dbReference>
<dbReference type="CDD" id="cd16352">
    <property type="entry name" value="CheD"/>
    <property type="match status" value="1"/>
</dbReference>
<evidence type="ECO:0000256" key="2">
    <source>
        <dbReference type="ARBA" id="ARBA00022801"/>
    </source>
</evidence>
<dbReference type="Proteomes" id="UP000190395">
    <property type="component" value="Unassembled WGS sequence"/>
</dbReference>
<comment type="function">
    <text evidence="3">Probably deamidates glutamine residues to glutamate on methyl-accepting chemotaxis receptors (MCPs), playing an important role in chemotaxis.</text>
</comment>